<evidence type="ECO:0000256" key="5">
    <source>
        <dbReference type="SAM" id="Coils"/>
    </source>
</evidence>
<dbReference type="InterPro" id="IPR035965">
    <property type="entry name" value="PAS-like_dom_sf"/>
</dbReference>
<dbReference type="SUPFAM" id="SSF55785">
    <property type="entry name" value="PYP-like sensor domain (PAS domain)"/>
    <property type="match status" value="1"/>
</dbReference>
<dbReference type="Proteomes" id="UP000243106">
    <property type="component" value="Unassembled WGS sequence"/>
</dbReference>
<gene>
    <name evidence="10" type="ORF">SAMN05421853_109123</name>
</gene>
<feature type="coiled-coil region" evidence="5">
    <location>
        <begin position="532"/>
        <end position="563"/>
    </location>
</feature>
<dbReference type="PRINTS" id="PR00260">
    <property type="entry name" value="CHEMTRNSDUCR"/>
</dbReference>
<dbReference type="STRING" id="93684.SAMN05421853_109123"/>
<dbReference type="GO" id="GO:0007165">
    <property type="term" value="P:signal transduction"/>
    <property type="evidence" value="ECO:0007669"/>
    <property type="project" value="UniProtKB-KW"/>
</dbReference>
<dbReference type="SMART" id="SM00283">
    <property type="entry name" value="MA"/>
    <property type="match status" value="1"/>
</dbReference>
<feature type="domain" description="HAMP" evidence="9">
    <location>
        <begin position="505"/>
        <end position="551"/>
    </location>
</feature>
<comment type="similarity">
    <text evidence="3">Belongs to the methyl-accepting chemotaxis (MCP) protein family.</text>
</comment>
<dbReference type="SMART" id="SM00304">
    <property type="entry name" value="HAMP"/>
    <property type="match status" value="2"/>
</dbReference>
<dbReference type="InterPro" id="IPR004089">
    <property type="entry name" value="MCPsignal_dom"/>
</dbReference>
<keyword evidence="6" id="KW-1133">Transmembrane helix</keyword>
<dbReference type="RefSeq" id="WP_175497555.1">
    <property type="nucleotide sequence ID" value="NZ_FOXV01000009.1"/>
</dbReference>
<feature type="domain" description="T-SNARE coiled-coil homology" evidence="8">
    <location>
        <begin position="715"/>
        <end position="777"/>
    </location>
</feature>
<dbReference type="FunFam" id="1.10.287.950:FF:000001">
    <property type="entry name" value="Methyl-accepting chemotaxis sensory transducer"/>
    <property type="match status" value="1"/>
</dbReference>
<dbReference type="CDD" id="cd11386">
    <property type="entry name" value="MCP_signal"/>
    <property type="match status" value="1"/>
</dbReference>
<keyword evidence="2" id="KW-0145">Chemotaxis</keyword>
<accession>A0A1I5ZF18</accession>
<dbReference type="GO" id="GO:0016020">
    <property type="term" value="C:membrane"/>
    <property type="evidence" value="ECO:0007669"/>
    <property type="project" value="UniProtKB-SubCell"/>
</dbReference>
<keyword evidence="6" id="KW-0812">Transmembrane</keyword>
<dbReference type="InterPro" id="IPR051310">
    <property type="entry name" value="MCP_chemotaxis"/>
</dbReference>
<dbReference type="PANTHER" id="PTHR43531">
    <property type="entry name" value="PROTEIN ICFG"/>
    <property type="match status" value="1"/>
</dbReference>
<dbReference type="Gene3D" id="6.10.340.10">
    <property type="match status" value="1"/>
</dbReference>
<dbReference type="InterPro" id="IPR004090">
    <property type="entry name" value="Chemotax_Me-accpt_rcpt"/>
</dbReference>
<dbReference type="PROSITE" id="PS50111">
    <property type="entry name" value="CHEMOTAXIS_TRANSDUC_2"/>
    <property type="match status" value="1"/>
</dbReference>
<reference evidence="11" key="1">
    <citation type="submission" date="2016-10" db="EMBL/GenBank/DDBJ databases">
        <authorList>
            <person name="Varghese N."/>
            <person name="Submissions S."/>
        </authorList>
    </citation>
    <scope>NUCLEOTIDE SEQUENCE [LARGE SCALE GENOMIC DNA]</scope>
    <source>
        <strain evidence="11">JCM 10271</strain>
    </source>
</reference>
<keyword evidence="5" id="KW-0175">Coiled coil</keyword>
<evidence type="ECO:0000313" key="11">
    <source>
        <dbReference type="Proteomes" id="UP000243106"/>
    </source>
</evidence>
<evidence type="ECO:0000256" key="4">
    <source>
        <dbReference type="PROSITE-ProRule" id="PRU00284"/>
    </source>
</evidence>
<feature type="domain" description="HAMP" evidence="9">
    <location>
        <begin position="192"/>
        <end position="245"/>
    </location>
</feature>
<evidence type="ECO:0000313" key="10">
    <source>
        <dbReference type="EMBL" id="SFQ54993.1"/>
    </source>
</evidence>
<dbReference type="SUPFAM" id="SSF58104">
    <property type="entry name" value="Methyl-accepting chemotaxis protein (MCP) signaling domain"/>
    <property type="match status" value="1"/>
</dbReference>
<protein>
    <submittedName>
        <fullName evidence="10">Methyl-accepting chemotaxis protein</fullName>
    </submittedName>
</protein>
<keyword evidence="6" id="KW-0472">Membrane</keyword>
<evidence type="ECO:0000256" key="6">
    <source>
        <dbReference type="SAM" id="Phobius"/>
    </source>
</evidence>
<keyword evidence="11" id="KW-1185">Reference proteome</keyword>
<keyword evidence="4" id="KW-0807">Transducer</keyword>
<evidence type="ECO:0000259" key="9">
    <source>
        <dbReference type="PROSITE" id="PS50885"/>
    </source>
</evidence>
<dbReference type="Gene3D" id="1.10.287.950">
    <property type="entry name" value="Methyl-accepting chemotaxis protein"/>
    <property type="match status" value="1"/>
</dbReference>
<dbReference type="Pfam" id="PF00015">
    <property type="entry name" value="MCPsignal"/>
    <property type="match status" value="1"/>
</dbReference>
<feature type="transmembrane region" description="Helical" evidence="6">
    <location>
        <begin position="12"/>
        <end position="34"/>
    </location>
</feature>
<sequence>MAFRPSLNIHSVFLKLIAVIVAALIGVVLVFEILTTRGFETVISQSVFDSARSETELFADAIAGSVRFEDAELMTRQIEDFTEGTNGALVSLEVFGSGLSSFSQWGASMPAATRALVEEALDTGRAVLDPDALMVAIPLRFGQDRAIVGSLVTQWSTAHLQALTQETVSQARKAAAILCLFSVALAYIAISRLARRPLQAAQADIARLEAKDFETPPSGTSRRDEYGHLARATDALRHELMASERSHRESYIKSAALDNSSAAVMLLDEDLKITQVSRNLTAFFEIYKDGLRKMRMNFDPARVVGMSIADFHPTGNIADQLRTLGDGVIEGIIRMNSKRLSIATRTIYSENRKILGYIVEWRDVTPMWRNEALLAAIDAIQMKAEFDMDGICVDANERFAVSICSGRTDRPSLQTLIARIAADADKTTEAVIHGLKNGSPIIGQLKLSGADGDRIVDGSLSCIRDKDGHGLSYLLLGTDITEKEHKLRIADQEREASEAEKTEVVQALGVGLRALADGDLTAKIAQVFPGRYEQLRTDFNGASEKLASALREISENAENIRNETSDITTTADALSRRTESTAATLEQTAAALDELTSALKAAADGASRANDVVGEAHRSAEASGAVVVETVSAMDEISRSSEQITSIIRVIDDIAFQTNLLALNAGVEAARAGEAGRGFAVVASEVRALAQRSSDAAREINSLIADSAGQVKKGVDLVGQTGGALRQIASSVTEIAGLVSEIAESSRTQSLSLEEINASVTQLDQSTQQNAARLEETTAASEALRNDAVTLVETVSRFKTGASVRIPSAEAAPASPARAVVNAPAREFVNEEGAKWLDF</sequence>
<dbReference type="InterPro" id="IPR000727">
    <property type="entry name" value="T_SNARE_dom"/>
</dbReference>
<organism evidence="10 11">
    <name type="scientific">Roseivivax halotolerans</name>
    <dbReference type="NCBI Taxonomy" id="93684"/>
    <lineage>
        <taxon>Bacteria</taxon>
        <taxon>Pseudomonadati</taxon>
        <taxon>Pseudomonadota</taxon>
        <taxon>Alphaproteobacteria</taxon>
        <taxon>Rhodobacterales</taxon>
        <taxon>Roseobacteraceae</taxon>
        <taxon>Roseivivax</taxon>
    </lineage>
</organism>
<dbReference type="PROSITE" id="PS50885">
    <property type="entry name" value="HAMP"/>
    <property type="match status" value="2"/>
</dbReference>
<proteinExistence type="inferred from homology"/>
<evidence type="ECO:0000259" key="8">
    <source>
        <dbReference type="PROSITE" id="PS50192"/>
    </source>
</evidence>
<evidence type="ECO:0000256" key="1">
    <source>
        <dbReference type="ARBA" id="ARBA00004370"/>
    </source>
</evidence>
<dbReference type="PROSITE" id="PS50192">
    <property type="entry name" value="T_SNARE"/>
    <property type="match status" value="1"/>
</dbReference>
<dbReference type="AlphaFoldDB" id="A0A1I5ZF18"/>
<evidence type="ECO:0000256" key="2">
    <source>
        <dbReference type="ARBA" id="ARBA00022500"/>
    </source>
</evidence>
<evidence type="ECO:0000256" key="3">
    <source>
        <dbReference type="ARBA" id="ARBA00029447"/>
    </source>
</evidence>
<dbReference type="PANTHER" id="PTHR43531:SF11">
    <property type="entry name" value="METHYL-ACCEPTING CHEMOTAXIS PROTEIN 3"/>
    <property type="match status" value="1"/>
</dbReference>
<dbReference type="Gene3D" id="3.30.450.20">
    <property type="entry name" value="PAS domain"/>
    <property type="match status" value="2"/>
</dbReference>
<dbReference type="GO" id="GO:0006935">
    <property type="term" value="P:chemotaxis"/>
    <property type="evidence" value="ECO:0007669"/>
    <property type="project" value="UniProtKB-KW"/>
</dbReference>
<comment type="subcellular location">
    <subcellularLocation>
        <location evidence="1">Membrane</location>
    </subcellularLocation>
</comment>
<evidence type="ECO:0000259" key="7">
    <source>
        <dbReference type="PROSITE" id="PS50111"/>
    </source>
</evidence>
<feature type="domain" description="Methyl-accepting transducer" evidence="7">
    <location>
        <begin position="556"/>
        <end position="785"/>
    </location>
</feature>
<dbReference type="InterPro" id="IPR003660">
    <property type="entry name" value="HAMP_dom"/>
</dbReference>
<dbReference type="GO" id="GO:0004888">
    <property type="term" value="F:transmembrane signaling receptor activity"/>
    <property type="evidence" value="ECO:0007669"/>
    <property type="project" value="InterPro"/>
</dbReference>
<name>A0A1I5ZF18_9RHOB</name>
<dbReference type="EMBL" id="FOXV01000009">
    <property type="protein sequence ID" value="SFQ54993.1"/>
    <property type="molecule type" value="Genomic_DNA"/>
</dbReference>